<dbReference type="InterPro" id="IPR000182">
    <property type="entry name" value="GNAT_dom"/>
</dbReference>
<dbReference type="GO" id="GO:0008999">
    <property type="term" value="F:protein-N-terminal-alanine acetyltransferase activity"/>
    <property type="evidence" value="ECO:0007669"/>
    <property type="project" value="UniProtKB-EC"/>
</dbReference>
<reference evidence="2" key="1">
    <citation type="submission" date="2019-08" db="EMBL/GenBank/DDBJ databases">
        <authorList>
            <person name="Kucharzyk K."/>
            <person name="Murdoch R.W."/>
            <person name="Higgins S."/>
            <person name="Loffler F."/>
        </authorList>
    </citation>
    <scope>NUCLEOTIDE SEQUENCE</scope>
</reference>
<dbReference type="Pfam" id="PF00583">
    <property type="entry name" value="Acetyltransf_1"/>
    <property type="match status" value="1"/>
</dbReference>
<keyword evidence="2" id="KW-0012">Acyltransferase</keyword>
<proteinExistence type="predicted"/>
<dbReference type="AlphaFoldDB" id="A0A645F6G3"/>
<protein>
    <submittedName>
        <fullName evidence="2">Ribosomal-protein-alanine acetyltransferase</fullName>
        <ecNumber evidence="2">2.3.1.267</ecNumber>
    </submittedName>
</protein>
<sequence length="147" mass="16596">MLTVRTVKEQEIEEIARLEQEIFPDPWSLKALRDTWNQKQARILGAWLDGQMAGYVIVYFAADESEIARIAVDEKFRRQGGAGAMLDEMESVLAGKGIAKLMLDVRKSNAAALGFYYSRGFKEDGIRKNFYTNPTEDAILMSRGLGR</sequence>
<dbReference type="EC" id="2.3.1.267" evidence="2"/>
<dbReference type="CDD" id="cd04301">
    <property type="entry name" value="NAT_SF"/>
    <property type="match status" value="1"/>
</dbReference>
<gene>
    <name evidence="2" type="primary">rimI_21</name>
    <name evidence="2" type="ORF">SDC9_156515</name>
</gene>
<feature type="domain" description="N-acetyltransferase" evidence="1">
    <location>
        <begin position="2"/>
        <end position="146"/>
    </location>
</feature>
<evidence type="ECO:0000259" key="1">
    <source>
        <dbReference type="PROSITE" id="PS51186"/>
    </source>
</evidence>
<dbReference type="EMBL" id="VSSQ01055322">
    <property type="protein sequence ID" value="MPN09226.1"/>
    <property type="molecule type" value="Genomic_DNA"/>
</dbReference>
<dbReference type="NCBIfam" id="TIGR01575">
    <property type="entry name" value="rimI"/>
    <property type="match status" value="1"/>
</dbReference>
<dbReference type="PANTHER" id="PTHR47542:SF2">
    <property type="entry name" value="ACYL-COA N-ACYLTRANSFERASES (NAT) SUPERFAMILY PROTEIN"/>
    <property type="match status" value="1"/>
</dbReference>
<dbReference type="InterPro" id="IPR016181">
    <property type="entry name" value="Acyl_CoA_acyltransferase"/>
</dbReference>
<evidence type="ECO:0000313" key="2">
    <source>
        <dbReference type="EMBL" id="MPN09226.1"/>
    </source>
</evidence>
<dbReference type="Gene3D" id="3.40.630.30">
    <property type="match status" value="1"/>
</dbReference>
<dbReference type="PANTHER" id="PTHR47542">
    <property type="entry name" value="ACYL-COA N-ACYLTRANSFERASES (NAT) SUPERFAMILY PROTEIN"/>
    <property type="match status" value="1"/>
</dbReference>
<dbReference type="PROSITE" id="PS51186">
    <property type="entry name" value="GNAT"/>
    <property type="match status" value="1"/>
</dbReference>
<comment type="caution">
    <text evidence="2">The sequence shown here is derived from an EMBL/GenBank/DDBJ whole genome shotgun (WGS) entry which is preliminary data.</text>
</comment>
<name>A0A645F6G3_9ZZZZ</name>
<dbReference type="SUPFAM" id="SSF55729">
    <property type="entry name" value="Acyl-CoA N-acyltransferases (Nat)"/>
    <property type="match status" value="1"/>
</dbReference>
<keyword evidence="2" id="KW-0808">Transferase</keyword>
<accession>A0A645F6G3</accession>
<dbReference type="InterPro" id="IPR006464">
    <property type="entry name" value="AcTrfase_RimI/Ard1"/>
</dbReference>
<organism evidence="2">
    <name type="scientific">bioreactor metagenome</name>
    <dbReference type="NCBI Taxonomy" id="1076179"/>
    <lineage>
        <taxon>unclassified sequences</taxon>
        <taxon>metagenomes</taxon>
        <taxon>ecological metagenomes</taxon>
    </lineage>
</organism>